<accession>A0ABR9WHV3</accession>
<keyword evidence="2" id="KW-1185">Reference proteome</keyword>
<reference evidence="2" key="1">
    <citation type="submission" date="2023-07" db="EMBL/GenBank/DDBJ databases">
        <title>Dyadobacter sp. nov 'subterranea' isolated from contaminted grondwater.</title>
        <authorList>
            <person name="Szabo I."/>
            <person name="Al-Omari J."/>
            <person name="Szerdahelyi S.G."/>
            <person name="Rado J."/>
        </authorList>
    </citation>
    <scope>NUCLEOTIDE SEQUENCE [LARGE SCALE GENOMIC DNA]</scope>
    <source>
        <strain evidence="2">UP-52</strain>
    </source>
</reference>
<dbReference type="Proteomes" id="UP000634134">
    <property type="component" value="Unassembled WGS sequence"/>
</dbReference>
<sequence>MIIERQNQNIIIKASSAINMSAVQKLIDYINVLEIVTENKGTEEQALELSREANKNWWNQNRSRFIK</sequence>
<organism evidence="1 2">
    <name type="scientific">Dyadobacter subterraneus</name>
    <dbReference type="NCBI Taxonomy" id="2773304"/>
    <lineage>
        <taxon>Bacteria</taxon>
        <taxon>Pseudomonadati</taxon>
        <taxon>Bacteroidota</taxon>
        <taxon>Cytophagia</taxon>
        <taxon>Cytophagales</taxon>
        <taxon>Spirosomataceae</taxon>
        <taxon>Dyadobacter</taxon>
    </lineage>
</organism>
<dbReference type="EMBL" id="JACYGY010000001">
    <property type="protein sequence ID" value="MBE9465102.1"/>
    <property type="molecule type" value="Genomic_DNA"/>
</dbReference>
<evidence type="ECO:0000313" key="2">
    <source>
        <dbReference type="Proteomes" id="UP000634134"/>
    </source>
</evidence>
<comment type="caution">
    <text evidence="1">The sequence shown here is derived from an EMBL/GenBank/DDBJ whole genome shotgun (WGS) entry which is preliminary data.</text>
</comment>
<evidence type="ECO:0000313" key="1">
    <source>
        <dbReference type="EMBL" id="MBE9465102.1"/>
    </source>
</evidence>
<protein>
    <submittedName>
        <fullName evidence="1">Uncharacterized protein</fullName>
    </submittedName>
</protein>
<dbReference type="RefSeq" id="WP_194123127.1">
    <property type="nucleotide sequence ID" value="NZ_JACYGY010000001.1"/>
</dbReference>
<gene>
    <name evidence="1" type="ORF">IEE83_24735</name>
</gene>
<name>A0ABR9WHV3_9BACT</name>
<proteinExistence type="predicted"/>